<evidence type="ECO:0000313" key="5">
    <source>
        <dbReference type="Proteomes" id="UP000199758"/>
    </source>
</evidence>
<proteinExistence type="predicted"/>
<name>A0A1M5SD11_9GAMM</name>
<feature type="compositionally biased region" description="Low complexity" evidence="3">
    <location>
        <begin position="43"/>
        <end position="86"/>
    </location>
</feature>
<dbReference type="AlphaFoldDB" id="A0A1M5SD11"/>
<evidence type="ECO:0000256" key="1">
    <source>
        <dbReference type="ARBA" id="ARBA00004613"/>
    </source>
</evidence>
<dbReference type="PANTHER" id="PTHR15427:SF33">
    <property type="entry name" value="COLLAGEN IV NC1 DOMAIN-CONTAINING PROTEIN"/>
    <property type="match status" value="1"/>
</dbReference>
<reference evidence="4 5" key="1">
    <citation type="submission" date="2016-11" db="EMBL/GenBank/DDBJ databases">
        <authorList>
            <person name="Jaros S."/>
            <person name="Januszkiewicz K."/>
            <person name="Wedrychowicz H."/>
        </authorList>
    </citation>
    <scope>NUCLEOTIDE SEQUENCE [LARGE SCALE GENOMIC DNA]</scope>
    <source>
        <strain evidence="4 5">CGMCC 1.7049</strain>
    </source>
</reference>
<keyword evidence="4" id="KW-0176">Collagen</keyword>
<keyword evidence="5" id="KW-1185">Reference proteome</keyword>
<dbReference type="InterPro" id="IPR008160">
    <property type="entry name" value="Collagen"/>
</dbReference>
<dbReference type="Proteomes" id="UP000199758">
    <property type="component" value="Unassembled WGS sequence"/>
</dbReference>
<feature type="region of interest" description="Disordered" evidence="3">
    <location>
        <begin position="15"/>
        <end position="87"/>
    </location>
</feature>
<comment type="subcellular location">
    <subcellularLocation>
        <location evidence="1">Secreted</location>
    </subcellularLocation>
</comment>
<feature type="compositionally biased region" description="Low complexity" evidence="3">
    <location>
        <begin position="15"/>
        <end position="31"/>
    </location>
</feature>
<dbReference type="OrthoDB" id="8457242at2"/>
<dbReference type="InterPro" id="IPR050392">
    <property type="entry name" value="Collagen/C1q_domain"/>
</dbReference>
<dbReference type="PANTHER" id="PTHR15427">
    <property type="entry name" value="EMILIN ELASTIN MICROFIBRIL INTERFACE-LOCATED PROTEIN ELASTIN MICROFIBRIL INTERFACER"/>
    <property type="match status" value="1"/>
</dbReference>
<feature type="non-terminal residue" evidence="4">
    <location>
        <position position="1"/>
    </location>
</feature>
<accession>A0A1M5SD11</accession>
<evidence type="ECO:0000256" key="3">
    <source>
        <dbReference type="SAM" id="MobiDB-lite"/>
    </source>
</evidence>
<sequence>AGMAGPAGPVGATGAAGAQGVAGPVGPQGLPGEPGPMGPKGDQGLPGLQGPVGPQGVAGPAGATGATGATGPAGSGTSTLSGSGAPDNALGNNGDFYIDTTGKQLYGPKLNDAWPASGIALGGGGGSGQPTPIFHTSHRTGRTVNTGSSVVSPSWFYWSAPTRTMDPSIATLNTDETFFHNNYFTAVTAGVYSFEMNTVCVGGSAFVFPMLDINLPDPASNSTSQPTGRAIFGAGAVGTNSLPTAHRGRSQVVGTRYLEAGDKVYFRVQNGSVSVSCPLTSDGTTNLTIVKLP</sequence>
<evidence type="ECO:0000313" key="4">
    <source>
        <dbReference type="EMBL" id="SHH36178.1"/>
    </source>
</evidence>
<gene>
    <name evidence="4" type="ORF">SAMN04488068_0058</name>
</gene>
<dbReference type="RefSeq" id="WP_139250332.1">
    <property type="nucleotide sequence ID" value="NZ_FQWZ01000012.1"/>
</dbReference>
<dbReference type="EMBL" id="FQWZ01000012">
    <property type="protein sequence ID" value="SHH36178.1"/>
    <property type="molecule type" value="Genomic_DNA"/>
</dbReference>
<evidence type="ECO:0000256" key="2">
    <source>
        <dbReference type="ARBA" id="ARBA00022525"/>
    </source>
</evidence>
<protein>
    <submittedName>
        <fullName evidence="4">Collagen triple helix repeat-containing protein</fullName>
    </submittedName>
</protein>
<dbReference type="STRING" id="490188.SAMN04488068_0058"/>
<keyword evidence="2" id="KW-0964">Secreted</keyword>
<organism evidence="4 5">
    <name type="scientific">Hydrocarboniphaga daqingensis</name>
    <dbReference type="NCBI Taxonomy" id="490188"/>
    <lineage>
        <taxon>Bacteria</taxon>
        <taxon>Pseudomonadati</taxon>
        <taxon>Pseudomonadota</taxon>
        <taxon>Gammaproteobacteria</taxon>
        <taxon>Nevskiales</taxon>
        <taxon>Nevskiaceae</taxon>
        <taxon>Hydrocarboniphaga</taxon>
    </lineage>
</organism>
<dbReference type="Pfam" id="PF01391">
    <property type="entry name" value="Collagen"/>
    <property type="match status" value="1"/>
</dbReference>